<keyword evidence="2" id="KW-1185">Reference proteome</keyword>
<evidence type="ECO:0000313" key="2">
    <source>
        <dbReference type="Proteomes" id="UP000008895"/>
    </source>
</evidence>
<dbReference type="KEGG" id="ccm:Ccan_23940"/>
<dbReference type="AlphaFoldDB" id="F9YW05"/>
<organism evidence="1 2">
    <name type="scientific">Capnocytophaga canimorsus (strain 5)</name>
    <dbReference type="NCBI Taxonomy" id="860228"/>
    <lineage>
        <taxon>Bacteria</taxon>
        <taxon>Pseudomonadati</taxon>
        <taxon>Bacteroidota</taxon>
        <taxon>Flavobacteriia</taxon>
        <taxon>Flavobacteriales</taxon>
        <taxon>Flavobacteriaceae</taxon>
        <taxon>Capnocytophaga</taxon>
    </lineage>
</organism>
<protein>
    <submittedName>
        <fullName evidence="1">Uncharacterized protein</fullName>
    </submittedName>
</protein>
<dbReference type="EMBL" id="CP002113">
    <property type="protein sequence ID" value="AEK24508.1"/>
    <property type="molecule type" value="Genomic_DNA"/>
</dbReference>
<reference evidence="1 2" key="1">
    <citation type="journal article" date="2011" name="J. Bacteriol.">
        <title>Complete genome sequence of the dog commensal and human pathogen Capnocytophaga canimorsus strain 5.</title>
        <authorList>
            <person name="Manfredi P."/>
            <person name="Pagni M."/>
            <person name="Cornelis G.R."/>
        </authorList>
    </citation>
    <scope>NUCLEOTIDE SEQUENCE [LARGE SCALE GENOMIC DNA]</scope>
    <source>
        <strain evidence="2">5</strain>
    </source>
</reference>
<dbReference type="eggNOG" id="ENOG502ZG9U">
    <property type="taxonomic scope" value="Bacteria"/>
</dbReference>
<dbReference type="OrthoDB" id="2972467at2"/>
<evidence type="ECO:0000313" key="1">
    <source>
        <dbReference type="EMBL" id="AEK24508.1"/>
    </source>
</evidence>
<name>F9YW05_CAPCC</name>
<proteinExistence type="predicted"/>
<accession>F9YW05</accession>
<dbReference type="RefSeq" id="WP_013998484.1">
    <property type="nucleotide sequence ID" value="NC_015846.1"/>
</dbReference>
<sequence length="200" mass="21870">MWQNSVNTWQWGSKVTIALGQSSLPSEALYNFEKMTLLDDAVYTMLDIFGTIPGVDTFTDPIGAAYAVARSDVENATIYSVSAVTPLAGAAYVRGGAKALSKAEPAVALVAKKADNTDGFELIYKSINDIQANEFHVATSIDGRQSQEFLEQTKKHLDKNAIKNQVDELAKAKNTLKLSPPPPSWLRILSKTEVQYEKTL</sequence>
<gene>
    <name evidence="1" type="ordered locus">Ccan_23940</name>
</gene>
<dbReference type="HOGENOM" id="CLU_1364123_0_0_10"/>
<dbReference type="STRING" id="860228.Ccan_23940"/>
<dbReference type="Proteomes" id="UP000008895">
    <property type="component" value="Chromosome"/>
</dbReference>